<dbReference type="Pfam" id="PF00440">
    <property type="entry name" value="TetR_N"/>
    <property type="match status" value="1"/>
</dbReference>
<dbReference type="PRINTS" id="PR00455">
    <property type="entry name" value="HTHTETR"/>
</dbReference>
<dbReference type="SMR" id="A0A0H3CAH4"/>
<keyword evidence="5" id="KW-1185">Reference proteome</keyword>
<evidence type="ECO:0000313" key="4">
    <source>
        <dbReference type="EMBL" id="ACL96156.1"/>
    </source>
</evidence>
<feature type="DNA-binding region" description="H-T-H motif" evidence="2">
    <location>
        <begin position="50"/>
        <end position="69"/>
    </location>
</feature>
<dbReference type="PANTHER" id="PTHR30328:SF54">
    <property type="entry name" value="HTH-TYPE TRANSCRIPTIONAL REPRESSOR SCO4008"/>
    <property type="match status" value="1"/>
</dbReference>
<evidence type="ECO:0000313" key="5">
    <source>
        <dbReference type="Proteomes" id="UP000001364"/>
    </source>
</evidence>
<dbReference type="Gene3D" id="1.10.357.10">
    <property type="entry name" value="Tetracycline Repressor, domain 2"/>
    <property type="match status" value="1"/>
</dbReference>
<dbReference type="PANTHER" id="PTHR30328">
    <property type="entry name" value="TRANSCRIPTIONAL REPRESSOR"/>
    <property type="match status" value="1"/>
</dbReference>
<evidence type="ECO:0000256" key="1">
    <source>
        <dbReference type="ARBA" id="ARBA00023125"/>
    </source>
</evidence>
<dbReference type="GeneID" id="7332794"/>
<evidence type="ECO:0000259" key="3">
    <source>
        <dbReference type="PROSITE" id="PS50977"/>
    </source>
</evidence>
<dbReference type="GO" id="GO:0003677">
    <property type="term" value="F:DNA binding"/>
    <property type="evidence" value="ECO:0007669"/>
    <property type="project" value="UniProtKB-UniRule"/>
</dbReference>
<dbReference type="PROSITE" id="PS50977">
    <property type="entry name" value="HTH_TETR_2"/>
    <property type="match status" value="1"/>
</dbReference>
<dbReference type="Pfam" id="PF17938">
    <property type="entry name" value="TetR_C_29"/>
    <property type="match status" value="1"/>
</dbReference>
<gene>
    <name evidence="4" type="ordered locus">CCNA_02691</name>
</gene>
<dbReference type="Proteomes" id="UP000001364">
    <property type="component" value="Chromosome"/>
</dbReference>
<dbReference type="RefSeq" id="WP_010920462.1">
    <property type="nucleotide sequence ID" value="NC_011916.1"/>
</dbReference>
<dbReference type="PhylomeDB" id="A0A0H3CAH4"/>
<accession>A0A0H3CAH4</accession>
<dbReference type="KEGG" id="ccs:CCNA_02691"/>
<sequence length="230" mass="25875">MTDAVLDAQADAALGSADGAPRKRNAERTRKAILAAALKEFAQAGFAGARIEKIVKAAKCNIRMLYHYFGDKKGLYMAVLESAYMDLRAREAELKIDFEKPLDGFLELQRFTFDYFEKNPRFEGLLRNENLQHGKFAAQSRVVTETAFPLRRTIERLIESGQRQGIFGPDLDPVQIYVTIAAMSRFHLANGYSLSATLNTDMSAPEWRRARLDHALALLEGYLTRGAPKR</sequence>
<dbReference type="InterPro" id="IPR041474">
    <property type="entry name" value="NicS_C"/>
</dbReference>
<dbReference type="EMBL" id="CP001340">
    <property type="protein sequence ID" value="ACL96156.1"/>
    <property type="molecule type" value="Genomic_DNA"/>
</dbReference>
<organism evidence="4 5">
    <name type="scientific">Caulobacter vibrioides (strain NA1000 / CB15N)</name>
    <name type="common">Caulobacter crescentus</name>
    <dbReference type="NCBI Taxonomy" id="565050"/>
    <lineage>
        <taxon>Bacteria</taxon>
        <taxon>Pseudomonadati</taxon>
        <taxon>Pseudomonadota</taxon>
        <taxon>Alphaproteobacteria</taxon>
        <taxon>Caulobacterales</taxon>
        <taxon>Caulobacteraceae</taxon>
        <taxon>Caulobacter</taxon>
    </lineage>
</organism>
<dbReference type="InterPro" id="IPR001647">
    <property type="entry name" value="HTH_TetR"/>
</dbReference>
<reference evidence="4 5" key="1">
    <citation type="journal article" date="2010" name="J. Bacteriol.">
        <title>The genetic basis of laboratory adaptation in Caulobacter crescentus.</title>
        <authorList>
            <person name="Marks M.E."/>
            <person name="Castro-Rojas C.M."/>
            <person name="Teiling C."/>
            <person name="Du L."/>
            <person name="Kapatral V."/>
            <person name="Walunas T.L."/>
            <person name="Crosson S."/>
        </authorList>
    </citation>
    <scope>NUCLEOTIDE SEQUENCE [LARGE SCALE GENOMIC DNA]</scope>
    <source>
        <strain evidence="5">NA1000 / CB15N</strain>
    </source>
</reference>
<dbReference type="OrthoDB" id="2356263at2"/>
<dbReference type="InterPro" id="IPR009057">
    <property type="entry name" value="Homeodomain-like_sf"/>
</dbReference>
<protein>
    <submittedName>
        <fullName evidence="4">TetR-family transcriptional regulator</fullName>
    </submittedName>
</protein>
<dbReference type="RefSeq" id="YP_002518064.1">
    <property type="nucleotide sequence ID" value="NC_011916.1"/>
</dbReference>
<feature type="domain" description="HTH tetR-type" evidence="3">
    <location>
        <begin position="27"/>
        <end position="87"/>
    </location>
</feature>
<proteinExistence type="predicted"/>
<evidence type="ECO:0000256" key="2">
    <source>
        <dbReference type="PROSITE-ProRule" id="PRU00335"/>
    </source>
</evidence>
<dbReference type="InterPro" id="IPR050109">
    <property type="entry name" value="HTH-type_TetR-like_transc_reg"/>
</dbReference>
<dbReference type="PATRIC" id="fig|565050.3.peg.2639"/>
<dbReference type="InterPro" id="IPR036271">
    <property type="entry name" value="Tet_transcr_reg_TetR-rel_C_sf"/>
</dbReference>
<dbReference type="HOGENOM" id="CLU_069356_1_2_5"/>
<dbReference type="AlphaFoldDB" id="A0A0H3CAH4"/>
<name>A0A0H3CAH4_CAUVN</name>
<dbReference type="SUPFAM" id="SSF46689">
    <property type="entry name" value="Homeodomain-like"/>
    <property type="match status" value="1"/>
</dbReference>
<keyword evidence="1 2" id="KW-0238">DNA-binding</keyword>
<dbReference type="SUPFAM" id="SSF48498">
    <property type="entry name" value="Tetracyclin repressor-like, C-terminal domain"/>
    <property type="match status" value="1"/>
</dbReference>